<evidence type="ECO:0000256" key="1">
    <source>
        <dbReference type="SAM" id="MobiDB-lite"/>
    </source>
</evidence>
<evidence type="ECO:0000313" key="2">
    <source>
        <dbReference type="EMBL" id="KUG04047.1"/>
    </source>
</evidence>
<accession>A0A0W8E5Z8</accession>
<dbReference type="EMBL" id="LNQE01001861">
    <property type="protein sequence ID" value="KUG04047.1"/>
    <property type="molecule type" value="Genomic_DNA"/>
</dbReference>
<protein>
    <submittedName>
        <fullName evidence="2">Uncharacterized protein</fullName>
    </submittedName>
</protein>
<dbReference type="AlphaFoldDB" id="A0A0W8E5Z8"/>
<gene>
    <name evidence="2" type="ORF">ASZ90_018573</name>
</gene>
<proteinExistence type="predicted"/>
<sequence>MEARRVSFRDRGTGATEPHRKLDAGNGRIKYWLNPLNGVWYYLDPIHDSWEHSDYKAGEVSLS</sequence>
<reference evidence="2" key="1">
    <citation type="journal article" date="2015" name="Proc. Natl. Acad. Sci. U.S.A.">
        <title>Networks of energetic and metabolic interactions define dynamics in microbial communities.</title>
        <authorList>
            <person name="Embree M."/>
            <person name="Liu J.K."/>
            <person name="Al-Bassam M.M."/>
            <person name="Zengler K."/>
        </authorList>
    </citation>
    <scope>NUCLEOTIDE SEQUENCE</scope>
</reference>
<feature type="region of interest" description="Disordered" evidence="1">
    <location>
        <begin position="1"/>
        <end position="21"/>
    </location>
</feature>
<organism evidence="2">
    <name type="scientific">hydrocarbon metagenome</name>
    <dbReference type="NCBI Taxonomy" id="938273"/>
    <lineage>
        <taxon>unclassified sequences</taxon>
        <taxon>metagenomes</taxon>
        <taxon>ecological metagenomes</taxon>
    </lineage>
</organism>
<comment type="caution">
    <text evidence="2">The sequence shown here is derived from an EMBL/GenBank/DDBJ whole genome shotgun (WGS) entry which is preliminary data.</text>
</comment>
<name>A0A0W8E5Z8_9ZZZZ</name>